<keyword evidence="2" id="KW-1185">Reference proteome</keyword>
<sequence>MHRGQTLIRRGGRSRDCPIVQYASSDDIHRTLSEHETHCSDSVANSALPVHVPVKDLETRPDIAEAMDRVRGRHAQFWWLKIRPAKGGLA</sequence>
<name>A0A9X1YK78_9BURK</name>
<protein>
    <submittedName>
        <fullName evidence="1">Uncharacterized protein</fullName>
    </submittedName>
</protein>
<evidence type="ECO:0000313" key="1">
    <source>
        <dbReference type="EMBL" id="MCK9686410.1"/>
    </source>
</evidence>
<dbReference type="AlphaFoldDB" id="A0A9X1YK78"/>
<dbReference type="RefSeq" id="WP_275682433.1">
    <property type="nucleotide sequence ID" value="NZ_JAJLJH010000002.1"/>
</dbReference>
<dbReference type="Proteomes" id="UP001139353">
    <property type="component" value="Unassembled WGS sequence"/>
</dbReference>
<comment type="caution">
    <text evidence="1">The sequence shown here is derived from an EMBL/GenBank/DDBJ whole genome shotgun (WGS) entry which is preliminary data.</text>
</comment>
<proteinExistence type="predicted"/>
<gene>
    <name evidence="1" type="ORF">LPC04_11895</name>
</gene>
<reference evidence="1" key="1">
    <citation type="submission" date="2021-11" db="EMBL/GenBank/DDBJ databases">
        <title>BS-T2-15 a new species belonging to the Comamonadaceae family isolated from the soil of a French oak forest.</title>
        <authorList>
            <person name="Mieszkin S."/>
            <person name="Alain K."/>
        </authorList>
    </citation>
    <scope>NUCLEOTIDE SEQUENCE</scope>
    <source>
        <strain evidence="1">BS-T2-15</strain>
    </source>
</reference>
<evidence type="ECO:0000313" key="2">
    <source>
        <dbReference type="Proteomes" id="UP001139353"/>
    </source>
</evidence>
<organism evidence="1 2">
    <name type="scientific">Scleromatobacter humisilvae</name>
    <dbReference type="NCBI Taxonomy" id="2897159"/>
    <lineage>
        <taxon>Bacteria</taxon>
        <taxon>Pseudomonadati</taxon>
        <taxon>Pseudomonadota</taxon>
        <taxon>Betaproteobacteria</taxon>
        <taxon>Burkholderiales</taxon>
        <taxon>Sphaerotilaceae</taxon>
        <taxon>Scleromatobacter</taxon>
    </lineage>
</organism>
<accession>A0A9X1YK78</accession>
<dbReference type="EMBL" id="JAJLJH010000002">
    <property type="protein sequence ID" value="MCK9686410.1"/>
    <property type="molecule type" value="Genomic_DNA"/>
</dbReference>